<keyword evidence="4" id="KW-1185">Reference proteome</keyword>
<evidence type="ECO:0000313" key="3">
    <source>
        <dbReference type="EMBL" id="CEG56143.1"/>
    </source>
</evidence>
<feature type="compositionally biased region" description="Polar residues" evidence="1">
    <location>
        <begin position="253"/>
        <end position="273"/>
    </location>
</feature>
<feature type="transmembrane region" description="Helical" evidence="2">
    <location>
        <begin position="397"/>
        <end position="418"/>
    </location>
</feature>
<dbReference type="PRINTS" id="PR01217">
    <property type="entry name" value="PRICHEXTENSN"/>
</dbReference>
<dbReference type="AlphaFoldDB" id="A0A098G0Y7"/>
<dbReference type="STRING" id="1212491.LFA_0694"/>
<feature type="compositionally biased region" description="Basic and acidic residues" evidence="1">
    <location>
        <begin position="1"/>
        <end position="38"/>
    </location>
</feature>
<keyword evidence="2" id="KW-0472">Membrane</keyword>
<sequence length="447" mass="49148">MKEKTDKAALKKAAQEKAAKEKAAHKKAEQEKAEREAGQKAAYSMVKEGLKGIKEALLKRCDSAAHFHSIVASYNSIDVKRSDVQEHLKVNARSRSKIIQLESDIAKLIEANRQLYGATEVLTSTIDRKIVIESPNTKDTASKKTETTPPQETVTTKPQSPVTPPQETTTTKTQTPVITPPQETTTTKPQAPVITPPQETTTITPKAPVTTPPQETATTKPQAPVITPPQETTTTKPQAPIITPPQVPVATKPQEQVTAKPQLPTTAPPQETATIPPLVPVTAPTTKPLDAATKEEHKEKALQLRNVREKQLSEFTKYLNQLAAKRDKFHEEYPKDPPEHPHKIYGAMNLLVMSLEQSAESYKSGSIDLDQFKLETSQAIRDKRNGIISEHRGYKEILVNLLLAIGTLGIGYALAALFTQSFTPIKVNTDSANQLDETQEAVNRLQM</sequence>
<dbReference type="OrthoDB" id="5655900at2"/>
<keyword evidence="2" id="KW-1133">Transmembrane helix</keyword>
<feature type="region of interest" description="Disordered" evidence="1">
    <location>
        <begin position="1"/>
        <end position="39"/>
    </location>
</feature>
<accession>A0A098G0Y7</accession>
<feature type="region of interest" description="Disordered" evidence="1">
    <location>
        <begin position="137"/>
        <end position="282"/>
    </location>
</feature>
<dbReference type="KEGG" id="lfa:LFA_0694"/>
<protein>
    <submittedName>
        <fullName evidence="3">Uncharacterized protein</fullName>
    </submittedName>
</protein>
<dbReference type="RefSeq" id="WP_045094873.1">
    <property type="nucleotide sequence ID" value="NZ_LN614827.1"/>
</dbReference>
<keyword evidence="2" id="KW-0812">Transmembrane</keyword>
<reference evidence="4" key="1">
    <citation type="submission" date="2014-09" db="EMBL/GenBank/DDBJ databases">
        <authorList>
            <person name="Gomez-Valero L."/>
        </authorList>
    </citation>
    <scope>NUCLEOTIDE SEQUENCE [LARGE SCALE GENOMIC DNA]</scope>
    <source>
        <strain evidence="4">ATCC700992</strain>
    </source>
</reference>
<evidence type="ECO:0000256" key="2">
    <source>
        <dbReference type="SAM" id="Phobius"/>
    </source>
</evidence>
<proteinExistence type="predicted"/>
<evidence type="ECO:0000313" key="4">
    <source>
        <dbReference type="Proteomes" id="UP000032430"/>
    </source>
</evidence>
<dbReference type="EMBL" id="LN614827">
    <property type="protein sequence ID" value="CEG56143.1"/>
    <property type="molecule type" value="Genomic_DNA"/>
</dbReference>
<dbReference type="HOGENOM" id="CLU_612234_0_0_6"/>
<name>A0A098G0Y7_9GAMM</name>
<dbReference type="Proteomes" id="UP000032430">
    <property type="component" value="Chromosome I"/>
</dbReference>
<organism evidence="3 4">
    <name type="scientific">Legionella fallonii LLAP-10</name>
    <dbReference type="NCBI Taxonomy" id="1212491"/>
    <lineage>
        <taxon>Bacteria</taxon>
        <taxon>Pseudomonadati</taxon>
        <taxon>Pseudomonadota</taxon>
        <taxon>Gammaproteobacteria</taxon>
        <taxon>Legionellales</taxon>
        <taxon>Legionellaceae</taxon>
        <taxon>Legionella</taxon>
    </lineage>
</organism>
<feature type="compositionally biased region" description="Low complexity" evidence="1">
    <location>
        <begin position="147"/>
        <end position="213"/>
    </location>
</feature>
<feature type="compositionally biased region" description="Low complexity" evidence="1">
    <location>
        <begin position="224"/>
        <end position="240"/>
    </location>
</feature>
<evidence type="ECO:0000256" key="1">
    <source>
        <dbReference type="SAM" id="MobiDB-lite"/>
    </source>
</evidence>
<gene>
    <name evidence="3" type="ORF">LFA_0694</name>
</gene>